<reference evidence="3" key="1">
    <citation type="journal article" date="2015" name="Genome Announc.">
        <title>Draft genome sequence of Talaromyces cellulolyticus strain Y-94, a source of lignocellulosic biomass-degrading enzymes.</title>
        <authorList>
            <person name="Fujii T."/>
            <person name="Koike H."/>
            <person name="Sawayama S."/>
            <person name="Yano S."/>
            <person name="Inoue H."/>
        </authorList>
    </citation>
    <scope>NUCLEOTIDE SEQUENCE [LARGE SCALE GENOMIC DNA]</scope>
    <source>
        <strain evidence="3">Y-94</strain>
    </source>
</reference>
<evidence type="ECO:0000313" key="2">
    <source>
        <dbReference type="EMBL" id="GAM34541.1"/>
    </source>
</evidence>
<accession>A0A6V8GZS3</accession>
<feature type="compositionally biased region" description="Acidic residues" evidence="1">
    <location>
        <begin position="82"/>
        <end position="93"/>
    </location>
</feature>
<comment type="caution">
    <text evidence="2">The sequence shown here is derived from an EMBL/GenBank/DDBJ whole genome shotgun (WGS) entry which is preliminary data.</text>
</comment>
<feature type="compositionally biased region" description="Basic and acidic residues" evidence="1">
    <location>
        <begin position="21"/>
        <end position="36"/>
    </location>
</feature>
<evidence type="ECO:0000313" key="3">
    <source>
        <dbReference type="Proteomes" id="UP000053095"/>
    </source>
</evidence>
<evidence type="ECO:0000256" key="1">
    <source>
        <dbReference type="SAM" id="MobiDB-lite"/>
    </source>
</evidence>
<gene>
    <name evidence="2" type="ORF">TCE0_015f02187</name>
</gene>
<protein>
    <submittedName>
        <fullName evidence="2">Uncharacterized protein</fullName>
    </submittedName>
</protein>
<feature type="region of interest" description="Disordered" evidence="1">
    <location>
        <begin position="1"/>
        <end position="94"/>
    </location>
</feature>
<sequence>MRGLFAPPPPITTKRKQPGHQRSESFELRAELKKWVQELNQNQSNDKPGDENKGPKRVRASPEPEEESIAASPPKKQKTEAEGDDGTTPEEDAYSIWDAMLWGPSFPGITGSLSSSSLQKGEQALANTGSISGAAPTVSKPTIRKSRKFKIFEDEDAWMDDYSMAGREVPWVPEYDDENKENEPPEFEMDGEEANVVSESQEYHYPSWSRRLPREILGELQHN</sequence>
<keyword evidence="3" id="KW-1185">Reference proteome</keyword>
<dbReference type="AlphaFoldDB" id="A0A6V8GZS3"/>
<proteinExistence type="predicted"/>
<feature type="compositionally biased region" description="Pro residues" evidence="1">
    <location>
        <begin position="1"/>
        <end position="11"/>
    </location>
</feature>
<name>A0A6V8GZS3_TALPI</name>
<feature type="region of interest" description="Disordered" evidence="1">
    <location>
        <begin position="170"/>
        <end position="193"/>
    </location>
</feature>
<feature type="compositionally biased region" description="Acidic residues" evidence="1">
    <location>
        <begin position="174"/>
        <end position="193"/>
    </location>
</feature>
<dbReference type="Proteomes" id="UP000053095">
    <property type="component" value="Unassembled WGS sequence"/>
</dbReference>
<dbReference type="EMBL" id="DF933811">
    <property type="protein sequence ID" value="GAM34541.1"/>
    <property type="molecule type" value="Genomic_DNA"/>
</dbReference>
<organism evidence="2 3">
    <name type="scientific">Talaromyces pinophilus</name>
    <name type="common">Penicillium pinophilum</name>
    <dbReference type="NCBI Taxonomy" id="128442"/>
    <lineage>
        <taxon>Eukaryota</taxon>
        <taxon>Fungi</taxon>
        <taxon>Dikarya</taxon>
        <taxon>Ascomycota</taxon>
        <taxon>Pezizomycotina</taxon>
        <taxon>Eurotiomycetes</taxon>
        <taxon>Eurotiomycetidae</taxon>
        <taxon>Eurotiales</taxon>
        <taxon>Trichocomaceae</taxon>
        <taxon>Talaromyces</taxon>
        <taxon>Talaromyces sect. Talaromyces</taxon>
    </lineage>
</organism>